<proteinExistence type="predicted"/>
<gene>
    <name evidence="1" type="ORF">E9229_001776</name>
</gene>
<dbReference type="Proteomes" id="UP000523000">
    <property type="component" value="Unassembled WGS sequence"/>
</dbReference>
<accession>A0A839QLV1</accession>
<dbReference type="EMBL" id="JACHVS010000001">
    <property type="protein sequence ID" value="MBB2995585.1"/>
    <property type="molecule type" value="Genomic_DNA"/>
</dbReference>
<dbReference type="SUPFAM" id="SSF56784">
    <property type="entry name" value="HAD-like"/>
    <property type="match status" value="1"/>
</dbReference>
<reference evidence="1 2" key="1">
    <citation type="submission" date="2020-08" db="EMBL/GenBank/DDBJ databases">
        <title>Sequencing the genomes of 1000 actinobacteria strains.</title>
        <authorList>
            <person name="Klenk H.-P."/>
        </authorList>
    </citation>
    <scope>NUCLEOTIDE SEQUENCE [LARGE SCALE GENOMIC DNA]</scope>
    <source>
        <strain evidence="1 2">DSM 22826</strain>
    </source>
</reference>
<dbReference type="GO" id="GO:0016787">
    <property type="term" value="F:hydrolase activity"/>
    <property type="evidence" value="ECO:0007669"/>
    <property type="project" value="UniProtKB-KW"/>
</dbReference>
<dbReference type="AlphaFoldDB" id="A0A839QLV1"/>
<organism evidence="1 2">
    <name type="scientific">Paeniglutamicibacter cryotolerans</name>
    <dbReference type="NCBI Taxonomy" id="670079"/>
    <lineage>
        <taxon>Bacteria</taxon>
        <taxon>Bacillati</taxon>
        <taxon>Actinomycetota</taxon>
        <taxon>Actinomycetes</taxon>
        <taxon>Micrococcales</taxon>
        <taxon>Micrococcaceae</taxon>
        <taxon>Paeniglutamicibacter</taxon>
    </lineage>
</organism>
<evidence type="ECO:0000313" key="1">
    <source>
        <dbReference type="EMBL" id="MBB2995585.1"/>
    </source>
</evidence>
<dbReference type="Pfam" id="PF13242">
    <property type="entry name" value="Hydrolase_like"/>
    <property type="match status" value="1"/>
</dbReference>
<dbReference type="Gene3D" id="3.40.50.1000">
    <property type="entry name" value="HAD superfamily/HAD-like"/>
    <property type="match status" value="1"/>
</dbReference>
<dbReference type="InterPro" id="IPR023214">
    <property type="entry name" value="HAD_sf"/>
</dbReference>
<name>A0A839QLV1_9MICC</name>
<keyword evidence="2" id="KW-1185">Reference proteome</keyword>
<sequence length="72" mass="7611">MIHRLMELTGVCDVRRVLAAGDTVNDLAAARNAGVVAAGVRTGELHRADIDVHPHIHVLGGVRDIPGLLKIS</sequence>
<evidence type="ECO:0000313" key="2">
    <source>
        <dbReference type="Proteomes" id="UP000523000"/>
    </source>
</evidence>
<dbReference type="InterPro" id="IPR036412">
    <property type="entry name" value="HAD-like_sf"/>
</dbReference>
<keyword evidence="1" id="KW-0378">Hydrolase</keyword>
<protein>
    <submittedName>
        <fullName evidence="1">Phosphoglycolate phosphatase-like HAD superfamily hydrolase</fullName>
    </submittedName>
</protein>
<comment type="caution">
    <text evidence="1">The sequence shown here is derived from an EMBL/GenBank/DDBJ whole genome shotgun (WGS) entry which is preliminary data.</text>
</comment>